<comment type="caution">
    <text evidence="1">The sequence shown here is derived from an EMBL/GenBank/DDBJ whole genome shotgun (WGS) entry which is preliminary data.</text>
</comment>
<accession>A0A258FKK7</accession>
<dbReference type="InterPro" id="IPR029060">
    <property type="entry name" value="PIN-like_dom_sf"/>
</dbReference>
<dbReference type="EMBL" id="NCEB01000021">
    <property type="protein sequence ID" value="OYX32669.1"/>
    <property type="molecule type" value="Genomic_DNA"/>
</dbReference>
<proteinExistence type="predicted"/>
<name>A0A258FKK7_9CAUL</name>
<gene>
    <name evidence="1" type="ORF">B7Z01_10960</name>
</gene>
<evidence type="ECO:0008006" key="3">
    <source>
        <dbReference type="Google" id="ProtNLM"/>
    </source>
</evidence>
<evidence type="ECO:0000313" key="2">
    <source>
        <dbReference type="Proteomes" id="UP000215595"/>
    </source>
</evidence>
<sequence>MGLEHWDPERGKWLLYQSGPEHTEDCARHPFEAIPRRVFLDTNVLNLLVKHSEQVFEQVPISSTFDKTRAHDIEALMHVFQVGARANWDILASEKSLHEIRNTLDEDVRAELLDYAVQLVALPGPDSAYAANLGRQLIDAPFAAALPDLADRELIGNAIGYDCDVFCTCDRRTIVRKRESLPLLPIRILTPLEWWAHIKPWAGLWL</sequence>
<dbReference type="SUPFAM" id="SSF88723">
    <property type="entry name" value="PIN domain-like"/>
    <property type="match status" value="1"/>
</dbReference>
<organism evidence="1 2">
    <name type="scientific">Brevundimonas subvibrioides</name>
    <dbReference type="NCBI Taxonomy" id="74313"/>
    <lineage>
        <taxon>Bacteria</taxon>
        <taxon>Pseudomonadati</taxon>
        <taxon>Pseudomonadota</taxon>
        <taxon>Alphaproteobacteria</taxon>
        <taxon>Caulobacterales</taxon>
        <taxon>Caulobacteraceae</taxon>
        <taxon>Brevundimonas</taxon>
    </lineage>
</organism>
<reference evidence="1 2" key="1">
    <citation type="submission" date="2017-03" db="EMBL/GenBank/DDBJ databases">
        <title>Lifting the veil on microbial sulfur biogeochemistry in mining wastewaters.</title>
        <authorList>
            <person name="Kantor R.S."/>
            <person name="Colenbrander Nelson T."/>
            <person name="Marshall S."/>
            <person name="Bennett D."/>
            <person name="Apte S."/>
            <person name="Camacho D."/>
            <person name="Thomas B.C."/>
            <person name="Warren L.A."/>
            <person name="Banfield J.F."/>
        </authorList>
    </citation>
    <scope>NUCLEOTIDE SEQUENCE [LARGE SCALE GENOMIC DNA]</scope>
    <source>
        <strain evidence="1">32-69-9</strain>
    </source>
</reference>
<evidence type="ECO:0000313" key="1">
    <source>
        <dbReference type="EMBL" id="OYX32669.1"/>
    </source>
</evidence>
<protein>
    <recommendedName>
        <fullName evidence="3">PIN domain-containing protein</fullName>
    </recommendedName>
</protein>
<dbReference type="AlphaFoldDB" id="A0A258FKK7"/>
<dbReference type="Proteomes" id="UP000215595">
    <property type="component" value="Unassembled WGS sequence"/>
</dbReference>